<accession>A0ABV8DAE9</accession>
<comment type="caution">
    <text evidence="2">The sequence shown here is derived from an EMBL/GenBank/DDBJ whole genome shotgun (WGS) entry which is preliminary data.</text>
</comment>
<evidence type="ECO:0000313" key="2">
    <source>
        <dbReference type="EMBL" id="MFC3935288.1"/>
    </source>
</evidence>
<name>A0ABV8DAE9_9BURK</name>
<feature type="transmembrane region" description="Helical" evidence="1">
    <location>
        <begin position="16"/>
        <end position="35"/>
    </location>
</feature>
<dbReference type="Proteomes" id="UP001595693">
    <property type="component" value="Unassembled WGS sequence"/>
</dbReference>
<evidence type="ECO:0000256" key="1">
    <source>
        <dbReference type="SAM" id="Phobius"/>
    </source>
</evidence>
<proteinExistence type="predicted"/>
<reference evidence="3" key="1">
    <citation type="journal article" date="2019" name="Int. J. Syst. Evol. Microbiol.">
        <title>The Global Catalogue of Microorganisms (GCM) 10K type strain sequencing project: providing services to taxonomists for standard genome sequencing and annotation.</title>
        <authorList>
            <consortium name="The Broad Institute Genomics Platform"/>
            <consortium name="The Broad Institute Genome Sequencing Center for Infectious Disease"/>
            <person name="Wu L."/>
            <person name="Ma J."/>
        </authorList>
    </citation>
    <scope>NUCLEOTIDE SEQUENCE [LARGE SCALE GENOMIC DNA]</scope>
    <source>
        <strain evidence="3">CCUG 2113</strain>
    </source>
</reference>
<keyword evidence="3" id="KW-1185">Reference proteome</keyword>
<dbReference type="EMBL" id="JBHSAJ010000029">
    <property type="protein sequence ID" value="MFC3935288.1"/>
    <property type="molecule type" value="Genomic_DNA"/>
</dbReference>
<evidence type="ECO:0000313" key="3">
    <source>
        <dbReference type="Proteomes" id="UP001595693"/>
    </source>
</evidence>
<protein>
    <submittedName>
        <fullName evidence="2">Uncharacterized protein</fullName>
    </submittedName>
</protein>
<keyword evidence="1" id="KW-1133">Transmembrane helix</keyword>
<dbReference type="RefSeq" id="WP_055398048.1">
    <property type="nucleotide sequence ID" value="NZ_JAMXAX010000017.1"/>
</dbReference>
<keyword evidence="1" id="KW-0472">Membrane</keyword>
<organism evidence="2 3">
    <name type="scientific">Acidovorax facilis</name>
    <dbReference type="NCBI Taxonomy" id="12917"/>
    <lineage>
        <taxon>Bacteria</taxon>
        <taxon>Pseudomonadati</taxon>
        <taxon>Pseudomonadota</taxon>
        <taxon>Betaproteobacteria</taxon>
        <taxon>Burkholderiales</taxon>
        <taxon>Comamonadaceae</taxon>
        <taxon>Acidovorax</taxon>
    </lineage>
</organism>
<sequence length="83" mass="9221">MDTLSALQSLGLELPSPAYIAGAIVFGLVGMAAYWHGKRAQQPRTRWWGVALMFYPYAVSRTWMLFAVGVALCAGLWLDMRRG</sequence>
<feature type="transmembrane region" description="Helical" evidence="1">
    <location>
        <begin position="47"/>
        <end position="78"/>
    </location>
</feature>
<keyword evidence="1" id="KW-0812">Transmembrane</keyword>
<gene>
    <name evidence="2" type="ORF">ACFOW3_11710</name>
</gene>